<protein>
    <submittedName>
        <fullName evidence="3">RICIN domain-containing protein</fullName>
    </submittedName>
</protein>
<accession>A0ABS1NRN9</accession>
<dbReference type="PROSITE" id="PS50231">
    <property type="entry name" value="RICIN_B_LECTIN"/>
    <property type="match status" value="1"/>
</dbReference>
<feature type="domain" description="Ricin B lectin" evidence="2">
    <location>
        <begin position="72"/>
        <end position="210"/>
    </location>
</feature>
<dbReference type="SUPFAM" id="SSF50370">
    <property type="entry name" value="Ricin B-like lectins"/>
    <property type="match status" value="1"/>
</dbReference>
<feature type="region of interest" description="Disordered" evidence="1">
    <location>
        <begin position="1"/>
        <end position="25"/>
    </location>
</feature>
<evidence type="ECO:0000313" key="4">
    <source>
        <dbReference type="Proteomes" id="UP000634229"/>
    </source>
</evidence>
<evidence type="ECO:0000313" key="3">
    <source>
        <dbReference type="EMBL" id="MBL1102770.1"/>
    </source>
</evidence>
<gene>
    <name evidence="3" type="ORF">JK363_40630</name>
</gene>
<dbReference type="Pfam" id="PF00652">
    <property type="entry name" value="Ricin_B_lectin"/>
    <property type="match status" value="1"/>
</dbReference>
<organism evidence="3 4">
    <name type="scientific">Streptomyces coffeae</name>
    <dbReference type="NCBI Taxonomy" id="621382"/>
    <lineage>
        <taxon>Bacteria</taxon>
        <taxon>Bacillati</taxon>
        <taxon>Actinomycetota</taxon>
        <taxon>Actinomycetes</taxon>
        <taxon>Kitasatosporales</taxon>
        <taxon>Streptomycetaceae</taxon>
        <taxon>Streptomyces</taxon>
    </lineage>
</organism>
<evidence type="ECO:0000256" key="1">
    <source>
        <dbReference type="SAM" id="MobiDB-lite"/>
    </source>
</evidence>
<reference evidence="3 4" key="1">
    <citation type="submission" date="2021-01" db="EMBL/GenBank/DDBJ databases">
        <title>WGS of actinomycetes isolated from Thailand.</title>
        <authorList>
            <person name="Thawai C."/>
        </authorList>
    </citation>
    <scope>NUCLEOTIDE SEQUENCE [LARGE SCALE GENOMIC DNA]</scope>
    <source>
        <strain evidence="3 4">CA1R205</strain>
    </source>
</reference>
<dbReference type="RefSeq" id="WP_201883359.1">
    <property type="nucleotide sequence ID" value="NZ_JAERRF010000070.1"/>
</dbReference>
<dbReference type="Gene3D" id="2.80.10.50">
    <property type="match status" value="2"/>
</dbReference>
<sequence length="211" mass="23500">MMRACDAVDAQWHPDDSQEPGAPLRWHNSAHPELCLTATRRQDALVMALPCTDSRAQMWWGDARAVSTWSDGDQQVRLRAANGLYLATQNGAGADGTPLTTYQQWRSQRWDIQYADMDSNLVRLKAPNANKCATIPDDDVGARAVLQGCSRLDSKNDGMGSRWLAEPYADGSVRLRNEATHRCLTPPPWEGGDVEISVCTDQAYQRWTIEP</sequence>
<comment type="caution">
    <text evidence="3">The sequence shown here is derived from an EMBL/GenBank/DDBJ whole genome shotgun (WGS) entry which is preliminary data.</text>
</comment>
<dbReference type="CDD" id="cd00161">
    <property type="entry name" value="beta-trefoil_Ricin-like"/>
    <property type="match status" value="1"/>
</dbReference>
<keyword evidence="4" id="KW-1185">Reference proteome</keyword>
<name>A0ABS1NRN9_9ACTN</name>
<evidence type="ECO:0000259" key="2">
    <source>
        <dbReference type="SMART" id="SM00458"/>
    </source>
</evidence>
<proteinExistence type="predicted"/>
<dbReference type="InterPro" id="IPR000772">
    <property type="entry name" value="Ricin_B_lectin"/>
</dbReference>
<dbReference type="Proteomes" id="UP000634229">
    <property type="component" value="Unassembled WGS sequence"/>
</dbReference>
<dbReference type="EMBL" id="JAERRF010000070">
    <property type="protein sequence ID" value="MBL1102770.1"/>
    <property type="molecule type" value="Genomic_DNA"/>
</dbReference>
<dbReference type="SMART" id="SM00458">
    <property type="entry name" value="RICIN"/>
    <property type="match status" value="1"/>
</dbReference>
<dbReference type="InterPro" id="IPR035992">
    <property type="entry name" value="Ricin_B-like_lectins"/>
</dbReference>